<gene>
    <name evidence="3" type="ORF">PSALAMII_LOCUS1677</name>
</gene>
<feature type="chain" id="PRO_5040957840" evidence="2">
    <location>
        <begin position="20"/>
        <end position="151"/>
    </location>
</feature>
<name>A0A9W4IGB3_9EURO</name>
<accession>A0A9W4IGB3</accession>
<reference evidence="3" key="1">
    <citation type="submission" date="2021-07" db="EMBL/GenBank/DDBJ databases">
        <authorList>
            <person name="Branca A.L. A."/>
        </authorList>
    </citation>
    <scope>NUCLEOTIDE SEQUENCE</scope>
</reference>
<comment type="caution">
    <text evidence="3">The sequence shown here is derived from an EMBL/GenBank/DDBJ whole genome shotgun (WGS) entry which is preliminary data.</text>
</comment>
<organism evidence="3 4">
    <name type="scientific">Penicillium salamii</name>
    <dbReference type="NCBI Taxonomy" id="1612424"/>
    <lineage>
        <taxon>Eukaryota</taxon>
        <taxon>Fungi</taxon>
        <taxon>Dikarya</taxon>
        <taxon>Ascomycota</taxon>
        <taxon>Pezizomycotina</taxon>
        <taxon>Eurotiomycetes</taxon>
        <taxon>Eurotiomycetidae</taxon>
        <taxon>Eurotiales</taxon>
        <taxon>Aspergillaceae</taxon>
        <taxon>Penicillium</taxon>
    </lineage>
</organism>
<dbReference type="Proteomes" id="UP001152592">
    <property type="component" value="Unassembled WGS sequence"/>
</dbReference>
<dbReference type="EMBL" id="CAJVPD010000076">
    <property type="protein sequence ID" value="CAG8293657.1"/>
    <property type="molecule type" value="Genomic_DNA"/>
</dbReference>
<proteinExistence type="predicted"/>
<evidence type="ECO:0000313" key="3">
    <source>
        <dbReference type="EMBL" id="CAG8293657.1"/>
    </source>
</evidence>
<feature type="region of interest" description="Disordered" evidence="1">
    <location>
        <begin position="101"/>
        <end position="124"/>
    </location>
</feature>
<protein>
    <submittedName>
        <fullName evidence="3">Uncharacterized protein</fullName>
    </submittedName>
</protein>
<keyword evidence="2" id="KW-0732">Signal</keyword>
<evidence type="ECO:0000256" key="2">
    <source>
        <dbReference type="SAM" id="SignalP"/>
    </source>
</evidence>
<dbReference type="AlphaFoldDB" id="A0A9W4IGB3"/>
<feature type="signal peptide" evidence="2">
    <location>
        <begin position="1"/>
        <end position="19"/>
    </location>
</feature>
<sequence length="151" mass="16854">MLLKISNASLFLLVKSASSMSTTRYLVPIPESTKILETREQLNDMAMQYPLGTMDDRNGGYYLLDYDATVLAIASDALCEKLDASMDAAKRYHSHYPGYLEESEDAAPRSIEEASPGGSKRSCSHPRCHTHALCRSYSDCHVCSTSFHWCF</sequence>
<evidence type="ECO:0000313" key="4">
    <source>
        <dbReference type="Proteomes" id="UP001152592"/>
    </source>
</evidence>
<dbReference type="OrthoDB" id="270189at2759"/>
<evidence type="ECO:0000256" key="1">
    <source>
        <dbReference type="SAM" id="MobiDB-lite"/>
    </source>
</evidence>